<evidence type="ECO:0000256" key="7">
    <source>
        <dbReference type="ARBA" id="ARBA00019373"/>
    </source>
</evidence>
<dbReference type="Proteomes" id="UP001214250">
    <property type="component" value="Chromosome 2"/>
</dbReference>
<comment type="similarity">
    <text evidence="5">Belongs to the CDS family.</text>
</comment>
<reference evidence="25 26" key="1">
    <citation type="submission" date="2023-02" db="EMBL/GenBank/DDBJ databases">
        <title>Genome sequence of Lentisphaera profundi SAORIC-696.</title>
        <authorList>
            <person name="Kim e."/>
            <person name="Cho J.-C."/>
            <person name="Choi A."/>
            <person name="Kang I."/>
        </authorList>
    </citation>
    <scope>NUCLEOTIDE SEQUENCE [LARGE SCALE GENOMIC DNA]</scope>
    <source>
        <strain evidence="25 26">SAORIC-696</strain>
    </source>
</reference>
<feature type="transmembrane region" description="Helical" evidence="24">
    <location>
        <begin position="232"/>
        <end position="254"/>
    </location>
</feature>
<comment type="catalytic activity">
    <reaction evidence="1">
        <text>a 1,2-diacyl-sn-glycero-3-phosphate + CTP + H(+) = a CDP-1,2-diacyl-sn-glycerol + diphosphate</text>
        <dbReference type="Rhea" id="RHEA:16229"/>
        <dbReference type="ChEBI" id="CHEBI:15378"/>
        <dbReference type="ChEBI" id="CHEBI:33019"/>
        <dbReference type="ChEBI" id="CHEBI:37563"/>
        <dbReference type="ChEBI" id="CHEBI:58332"/>
        <dbReference type="ChEBI" id="CHEBI:58608"/>
        <dbReference type="EC" id="2.7.7.41"/>
    </reaction>
</comment>
<dbReference type="GO" id="GO:0004605">
    <property type="term" value="F:phosphatidate cytidylyltransferase activity"/>
    <property type="evidence" value="ECO:0007669"/>
    <property type="project" value="UniProtKB-EC"/>
</dbReference>
<organism evidence="25 26">
    <name type="scientific">Lentisphaera profundi</name>
    <dbReference type="NCBI Taxonomy" id="1658616"/>
    <lineage>
        <taxon>Bacteria</taxon>
        <taxon>Pseudomonadati</taxon>
        <taxon>Lentisphaerota</taxon>
        <taxon>Lentisphaeria</taxon>
        <taxon>Lentisphaerales</taxon>
        <taxon>Lentisphaeraceae</taxon>
        <taxon>Lentisphaera</taxon>
    </lineage>
</organism>
<evidence type="ECO:0000256" key="5">
    <source>
        <dbReference type="ARBA" id="ARBA00010185"/>
    </source>
</evidence>
<evidence type="ECO:0000256" key="11">
    <source>
        <dbReference type="ARBA" id="ARBA00022692"/>
    </source>
</evidence>
<feature type="transmembrane region" description="Helical" evidence="24">
    <location>
        <begin position="86"/>
        <end position="108"/>
    </location>
</feature>
<feature type="transmembrane region" description="Helical" evidence="24">
    <location>
        <begin position="153"/>
        <end position="174"/>
    </location>
</feature>
<keyword evidence="11 24" id="KW-0812">Transmembrane</keyword>
<evidence type="ECO:0000256" key="9">
    <source>
        <dbReference type="ARBA" id="ARBA00022516"/>
    </source>
</evidence>
<evidence type="ECO:0000256" key="22">
    <source>
        <dbReference type="ARBA" id="ARBA00032743"/>
    </source>
</evidence>
<evidence type="ECO:0000313" key="25">
    <source>
        <dbReference type="EMBL" id="WDE99105.1"/>
    </source>
</evidence>
<keyword evidence="13 24" id="KW-1133">Transmembrane helix</keyword>
<keyword evidence="16" id="KW-0594">Phospholipid biosynthesis</keyword>
<evidence type="ECO:0000256" key="13">
    <source>
        <dbReference type="ARBA" id="ARBA00022989"/>
    </source>
</evidence>
<evidence type="ECO:0000256" key="8">
    <source>
        <dbReference type="ARBA" id="ARBA00022475"/>
    </source>
</evidence>
<evidence type="ECO:0000256" key="10">
    <source>
        <dbReference type="ARBA" id="ARBA00022679"/>
    </source>
</evidence>
<keyword evidence="15 24" id="KW-0472">Membrane</keyword>
<keyword evidence="9" id="KW-0444">Lipid biosynthesis</keyword>
<name>A0ABY7VY58_9BACT</name>
<comment type="pathway">
    <text evidence="3">Phospholipid metabolism; CDP-diacylglycerol biosynthesis; CDP-diacylglycerol from sn-glycerol 3-phosphate: step 3/3.</text>
</comment>
<feature type="transmembrane region" description="Helical" evidence="24">
    <location>
        <begin position="120"/>
        <end position="141"/>
    </location>
</feature>
<evidence type="ECO:0000256" key="17">
    <source>
        <dbReference type="ARBA" id="ARBA00023264"/>
    </source>
</evidence>
<evidence type="ECO:0000256" key="23">
    <source>
        <dbReference type="ARBA" id="ARBA00033406"/>
    </source>
</evidence>
<comment type="pathway">
    <text evidence="4">Lipid metabolism.</text>
</comment>
<evidence type="ECO:0000256" key="14">
    <source>
        <dbReference type="ARBA" id="ARBA00023098"/>
    </source>
</evidence>
<keyword evidence="12 25" id="KW-0548">Nucleotidyltransferase</keyword>
<sequence length="296" mass="31914">MFKYRLISGIVLISLVTSSLVLKGASGAIVFTVLAMILLLGGMREFFDMTEKIGIPGYKRPGISAAALMVLGISVPAILGKGSVHSQGIIIELLMSFVIISGFVRAMQEEDLKEGLKRQLISLAGFFYIVWSLSFLLRIYFGEGIGMSGRYLLVYMVLVTKCSDIGAYCTGMTTHKLSGGKNHKIAPRLSPGKSWEGFIGGMVLSVVVALILERQLSEHLMFQGKDVITPYIAVGMGIIAATLGFIGDVCESIFKRTAKVKDSGNTIPGMGGVLDVLDSLILVAPLYYLYLQVAVL</sequence>
<keyword evidence="8" id="KW-1003">Cell membrane</keyword>
<dbReference type="EC" id="2.7.7.41" evidence="6"/>
<feature type="transmembrane region" description="Helical" evidence="24">
    <location>
        <begin position="195"/>
        <end position="212"/>
    </location>
</feature>
<evidence type="ECO:0000256" key="3">
    <source>
        <dbReference type="ARBA" id="ARBA00005119"/>
    </source>
</evidence>
<dbReference type="Pfam" id="PF01148">
    <property type="entry name" value="CTP_transf_1"/>
    <property type="match status" value="1"/>
</dbReference>
<evidence type="ECO:0000256" key="15">
    <source>
        <dbReference type="ARBA" id="ARBA00023136"/>
    </source>
</evidence>
<dbReference type="EMBL" id="CP117812">
    <property type="protein sequence ID" value="WDE99105.1"/>
    <property type="molecule type" value="Genomic_DNA"/>
</dbReference>
<keyword evidence="26" id="KW-1185">Reference proteome</keyword>
<evidence type="ECO:0000256" key="20">
    <source>
        <dbReference type="ARBA" id="ARBA00032253"/>
    </source>
</evidence>
<evidence type="ECO:0000256" key="12">
    <source>
        <dbReference type="ARBA" id="ARBA00022695"/>
    </source>
</evidence>
<accession>A0ABY7VY58</accession>
<protein>
    <recommendedName>
        <fullName evidence="7">Phosphatidate cytidylyltransferase</fullName>
        <ecNumber evidence="6">2.7.7.41</ecNumber>
    </recommendedName>
    <alternativeName>
        <fullName evidence="20">CDP-DAG synthase</fullName>
    </alternativeName>
    <alternativeName>
        <fullName evidence="22">CDP-DG synthase</fullName>
    </alternativeName>
    <alternativeName>
        <fullName evidence="18">CDP-diacylglycerol synthase</fullName>
    </alternativeName>
    <alternativeName>
        <fullName evidence="21">CDP-diglyceride pyrophosphorylase</fullName>
    </alternativeName>
    <alternativeName>
        <fullName evidence="23">CDP-diglyceride synthase</fullName>
    </alternativeName>
    <alternativeName>
        <fullName evidence="19">CTP:phosphatidate cytidylyltransferase</fullName>
    </alternativeName>
</protein>
<gene>
    <name evidence="25" type="ORF">PQO03_14815</name>
</gene>
<keyword evidence="14" id="KW-0443">Lipid metabolism</keyword>
<keyword evidence="17" id="KW-1208">Phospholipid metabolism</keyword>
<evidence type="ECO:0000313" key="26">
    <source>
        <dbReference type="Proteomes" id="UP001214250"/>
    </source>
</evidence>
<dbReference type="PANTHER" id="PTHR46382:SF1">
    <property type="entry name" value="PHOSPHATIDATE CYTIDYLYLTRANSFERASE"/>
    <property type="match status" value="1"/>
</dbReference>
<evidence type="ECO:0000256" key="18">
    <source>
        <dbReference type="ARBA" id="ARBA00029893"/>
    </source>
</evidence>
<evidence type="ECO:0000256" key="2">
    <source>
        <dbReference type="ARBA" id="ARBA00004651"/>
    </source>
</evidence>
<evidence type="ECO:0000256" key="16">
    <source>
        <dbReference type="ARBA" id="ARBA00023209"/>
    </source>
</evidence>
<evidence type="ECO:0000256" key="6">
    <source>
        <dbReference type="ARBA" id="ARBA00012487"/>
    </source>
</evidence>
<evidence type="ECO:0000256" key="1">
    <source>
        <dbReference type="ARBA" id="ARBA00001698"/>
    </source>
</evidence>
<dbReference type="PANTHER" id="PTHR46382">
    <property type="entry name" value="PHOSPHATIDATE CYTIDYLYLTRANSFERASE"/>
    <property type="match status" value="1"/>
</dbReference>
<dbReference type="RefSeq" id="WP_274153967.1">
    <property type="nucleotide sequence ID" value="NZ_CP117812.1"/>
</dbReference>
<comment type="subcellular location">
    <subcellularLocation>
        <location evidence="2">Cell membrane</location>
        <topology evidence="2">Multi-pass membrane protein</topology>
    </subcellularLocation>
</comment>
<feature type="transmembrane region" description="Helical" evidence="24">
    <location>
        <begin position="266"/>
        <end position="290"/>
    </location>
</feature>
<evidence type="ECO:0000256" key="24">
    <source>
        <dbReference type="SAM" id="Phobius"/>
    </source>
</evidence>
<feature type="transmembrane region" description="Helical" evidence="24">
    <location>
        <begin position="62"/>
        <end position="80"/>
    </location>
</feature>
<evidence type="ECO:0000256" key="21">
    <source>
        <dbReference type="ARBA" id="ARBA00032396"/>
    </source>
</evidence>
<evidence type="ECO:0000256" key="4">
    <source>
        <dbReference type="ARBA" id="ARBA00005189"/>
    </source>
</evidence>
<evidence type="ECO:0000256" key="19">
    <source>
        <dbReference type="ARBA" id="ARBA00031825"/>
    </source>
</evidence>
<feature type="transmembrane region" description="Helical" evidence="24">
    <location>
        <begin position="20"/>
        <end position="41"/>
    </location>
</feature>
<proteinExistence type="inferred from homology"/>
<keyword evidence="10 25" id="KW-0808">Transferase</keyword>